<reference evidence="1" key="1">
    <citation type="journal article" date="2014" name="Front. Microbiol.">
        <title>High frequency of phylogenetically diverse reductive dehalogenase-homologous genes in deep subseafloor sedimentary metagenomes.</title>
        <authorList>
            <person name="Kawai M."/>
            <person name="Futagami T."/>
            <person name="Toyoda A."/>
            <person name="Takaki Y."/>
            <person name="Nishi S."/>
            <person name="Hori S."/>
            <person name="Arai W."/>
            <person name="Tsubouchi T."/>
            <person name="Morono Y."/>
            <person name="Uchiyama I."/>
            <person name="Ito T."/>
            <person name="Fujiyama A."/>
            <person name="Inagaki F."/>
            <person name="Takami H."/>
        </authorList>
    </citation>
    <scope>NUCLEOTIDE SEQUENCE</scope>
    <source>
        <strain evidence="1">Expedition CK06-06</strain>
    </source>
</reference>
<organism evidence="1">
    <name type="scientific">marine sediment metagenome</name>
    <dbReference type="NCBI Taxonomy" id="412755"/>
    <lineage>
        <taxon>unclassified sequences</taxon>
        <taxon>metagenomes</taxon>
        <taxon>ecological metagenomes</taxon>
    </lineage>
</organism>
<evidence type="ECO:0008006" key="2">
    <source>
        <dbReference type="Google" id="ProtNLM"/>
    </source>
</evidence>
<feature type="non-terminal residue" evidence="1">
    <location>
        <position position="1"/>
    </location>
</feature>
<sequence>ATNNIHRAITYLKMKGISLLPETAEEKDGKLKAVYLDQEVSGFAVHLLQK</sequence>
<protein>
    <recommendedName>
        <fullName evidence="2">VOC domain-containing protein</fullName>
    </recommendedName>
</protein>
<dbReference type="EMBL" id="BARV01040583">
    <property type="protein sequence ID" value="GAI55404.1"/>
    <property type="molecule type" value="Genomic_DNA"/>
</dbReference>
<accession>X1RIK0</accession>
<gene>
    <name evidence="1" type="ORF">S06H3_61780</name>
</gene>
<proteinExistence type="predicted"/>
<comment type="caution">
    <text evidence="1">The sequence shown here is derived from an EMBL/GenBank/DDBJ whole genome shotgun (WGS) entry which is preliminary data.</text>
</comment>
<name>X1RIK0_9ZZZZ</name>
<dbReference type="AlphaFoldDB" id="X1RIK0"/>
<evidence type="ECO:0000313" key="1">
    <source>
        <dbReference type="EMBL" id="GAI55404.1"/>
    </source>
</evidence>